<dbReference type="GeneID" id="37257805"/>
<keyword evidence="2" id="KW-1185">Reference proteome</keyword>
<evidence type="ECO:0000313" key="1">
    <source>
        <dbReference type="EMBL" id="CEI61730.1"/>
    </source>
</evidence>
<dbReference type="EMBL" id="LN649230">
    <property type="protein sequence ID" value="CEI61730.1"/>
    <property type="molecule type" value="Genomic_DNA"/>
</dbReference>
<dbReference type="AlphaFoldDB" id="A0A2L2TML2"/>
<dbReference type="RefSeq" id="XP_025585450.1">
    <property type="nucleotide sequence ID" value="XM_025734667.1"/>
</dbReference>
<name>A0A2L2TML2_9HYPO</name>
<proteinExistence type="predicted"/>
<reference evidence="2" key="1">
    <citation type="submission" date="2014-10" db="EMBL/GenBank/DDBJ databases">
        <authorList>
            <person name="King R."/>
        </authorList>
    </citation>
    <scope>NUCLEOTIDE SEQUENCE [LARGE SCALE GENOMIC DNA]</scope>
    <source>
        <strain evidence="2">A3/5</strain>
    </source>
</reference>
<organism evidence="1 2">
    <name type="scientific">Fusarium venenatum</name>
    <dbReference type="NCBI Taxonomy" id="56646"/>
    <lineage>
        <taxon>Eukaryota</taxon>
        <taxon>Fungi</taxon>
        <taxon>Dikarya</taxon>
        <taxon>Ascomycota</taxon>
        <taxon>Pezizomycotina</taxon>
        <taxon>Sordariomycetes</taxon>
        <taxon>Hypocreomycetidae</taxon>
        <taxon>Hypocreales</taxon>
        <taxon>Nectriaceae</taxon>
        <taxon>Fusarium</taxon>
    </lineage>
</organism>
<evidence type="ECO:0000313" key="2">
    <source>
        <dbReference type="Proteomes" id="UP000245910"/>
    </source>
</evidence>
<dbReference type="Proteomes" id="UP000245910">
    <property type="component" value="Chromosome II"/>
</dbReference>
<protein>
    <submittedName>
        <fullName evidence="1">Uncharacterized protein</fullName>
    </submittedName>
</protein>
<accession>A0A2L2TML2</accession>
<sequence>MNGMDRSLKRADDEEQMAYEMFFVDGKVPERDKMGVMDLIKNQMSKDLNMKKWGEMSFKKVKVDEWWSEPNQVEKDRFMKMPGGGSLRKAFTWDVPKTKSS</sequence>
<dbReference type="KEGG" id="fvn:FVRRES_06166"/>
<dbReference type="STRING" id="56646.A0A2L2TML2"/>